<dbReference type="KEGG" id="dfa:DFA_01648"/>
<dbReference type="STRING" id="1054147.F4PTZ4"/>
<name>F4PTZ4_CACFS</name>
<dbReference type="RefSeq" id="XP_004359612.1">
    <property type="nucleotide sequence ID" value="XM_004359555.1"/>
</dbReference>
<dbReference type="PANTHER" id="PTHR33129:SF1">
    <property type="entry name" value="ATP-BINDING PROTEIN"/>
    <property type="match status" value="1"/>
</dbReference>
<keyword evidence="2" id="KW-1185">Reference proteome</keyword>
<dbReference type="EMBL" id="GL883010">
    <property type="protein sequence ID" value="EGG21762.1"/>
    <property type="molecule type" value="Genomic_DNA"/>
</dbReference>
<organism evidence="1 2">
    <name type="scientific">Cavenderia fasciculata</name>
    <name type="common">Slime mold</name>
    <name type="synonym">Dictyostelium fasciculatum</name>
    <dbReference type="NCBI Taxonomy" id="261658"/>
    <lineage>
        <taxon>Eukaryota</taxon>
        <taxon>Amoebozoa</taxon>
        <taxon>Evosea</taxon>
        <taxon>Eumycetozoa</taxon>
        <taxon>Dictyostelia</taxon>
        <taxon>Acytosteliales</taxon>
        <taxon>Cavenderiaceae</taxon>
        <taxon>Cavenderia</taxon>
    </lineage>
</organism>
<reference evidence="2" key="1">
    <citation type="journal article" date="2011" name="Genome Res.">
        <title>Phylogeny-wide analysis of social amoeba genomes highlights ancient origins for complex intercellular communication.</title>
        <authorList>
            <person name="Heidel A.J."/>
            <person name="Lawal H.M."/>
            <person name="Felder M."/>
            <person name="Schilde C."/>
            <person name="Helps N.R."/>
            <person name="Tunggal B."/>
            <person name="Rivero F."/>
            <person name="John U."/>
            <person name="Schleicher M."/>
            <person name="Eichinger L."/>
            <person name="Platzer M."/>
            <person name="Noegel A.A."/>
            <person name="Schaap P."/>
            <person name="Gloeckner G."/>
        </authorList>
    </citation>
    <scope>NUCLEOTIDE SEQUENCE [LARGE SCALE GENOMIC DNA]</scope>
    <source>
        <strain evidence="2">SH3</strain>
    </source>
</reference>
<dbReference type="InterPro" id="IPR052980">
    <property type="entry name" value="Crinkler_effector"/>
</dbReference>
<evidence type="ECO:0000313" key="1">
    <source>
        <dbReference type="EMBL" id="EGG21762.1"/>
    </source>
</evidence>
<dbReference type="Proteomes" id="UP000007797">
    <property type="component" value="Unassembled WGS sequence"/>
</dbReference>
<dbReference type="AlphaFoldDB" id="F4PTZ4"/>
<protein>
    <recommendedName>
        <fullName evidence="3">Crinkler family protein</fullName>
    </recommendedName>
</protein>
<sequence length="579" mass="67384">MNNPVTLLVHYGTNATEIEISNEATYAKLSQIIADHRMLQVPPILKIILYLDPRPNNNDAIRVPVEQLQTISLPDRSHIYVEVEDQQHQQQHTSNQGQEFHFWKHLANAKLDTTTNILSLQDGCVFPTRELSSLYIRESYVELYDIISAFEKPANLYLVKGNPGIGKSMFFYYYLWRKVQNLETCPKNIVFDFVHHNAILFTFKDNLPTVYVGNRDQFANFLLYPDTFYFVDGITPLPSKCFVLFASSPDRTIYEKYMKEKFSASVILPIWTYYEIKGSIPIYCKDDDNNRESFINETLIRFRRWGGVPRYVFEKISPSEQNTLLLAISRCGAACLRSVNQQELEEPGSHKVMHLDVVPNTDYVQQRMVIGSPFIKQKLFQRFYWRWTNDLLDQMKTSSFLSSSFGSAMFEQLSHQTLTVGGTFFSTNLYTLKLEPSTQKEFFDYNILEYDENVYLRPNNRDFEAVDSIIKPKFLFQMTVSDSHSIKSSGLHNLLHSLDPSHTKDIFLFFVVQEKNYSTFSQQSYVKTETKNKKTIKSRDDDIERVHQFALQMTFNSVVSPETLCPIVDEDDKIIVHDE</sequence>
<gene>
    <name evidence="1" type="ORF">DFA_01648</name>
</gene>
<evidence type="ECO:0008006" key="3">
    <source>
        <dbReference type="Google" id="ProtNLM"/>
    </source>
</evidence>
<proteinExistence type="predicted"/>
<accession>F4PTZ4</accession>
<evidence type="ECO:0000313" key="2">
    <source>
        <dbReference type="Proteomes" id="UP000007797"/>
    </source>
</evidence>
<dbReference type="GeneID" id="14873308"/>
<dbReference type="OrthoDB" id="2340858at2759"/>
<dbReference type="PANTHER" id="PTHR33129">
    <property type="entry name" value="PROTEIN KINASE DOMAIN-CONTAINING PROTEIN-RELATED"/>
    <property type="match status" value="1"/>
</dbReference>
<dbReference type="OMA" id="DEENHAG"/>